<dbReference type="Proteomes" id="UP000232488">
    <property type="component" value="Segment"/>
</dbReference>
<accession>A0A1C9C5B3</accession>
<evidence type="ECO:0000313" key="3">
    <source>
        <dbReference type="Proteomes" id="UP000232488"/>
    </source>
</evidence>
<keyword evidence="1" id="KW-0472">Membrane</keyword>
<dbReference type="GeneID" id="37618523"/>
<dbReference type="RefSeq" id="YP_009507539.1">
    <property type="nucleotide sequence ID" value="NC_038553.1"/>
</dbReference>
<name>A0A1C9C5B3_HAV01</name>
<protein>
    <recommendedName>
        <fullName evidence="4">SMODS and SLOG-associating 2TM effector domain-containing protein</fullName>
    </recommendedName>
</protein>
<evidence type="ECO:0008006" key="4">
    <source>
        <dbReference type="Google" id="ProtNLM"/>
    </source>
</evidence>
<gene>
    <name evidence="2" type="primary">HaV53_ORF142</name>
</gene>
<organism evidence="2 3">
    <name type="scientific">Heterosigma akashiwo virus 01</name>
    <name type="common">HaV01</name>
    <dbReference type="NCBI Taxonomy" id="97195"/>
    <lineage>
        <taxon>Viruses</taxon>
        <taxon>Varidnaviria</taxon>
        <taxon>Bamfordvirae</taxon>
        <taxon>Nucleocytoviricota</taxon>
        <taxon>Megaviricetes</taxon>
        <taxon>Algavirales</taxon>
        <taxon>Phycodnaviridae</taxon>
        <taxon>Raphidovirus</taxon>
        <taxon>Raphidovirus japonicum</taxon>
    </lineage>
</organism>
<evidence type="ECO:0000313" key="2">
    <source>
        <dbReference type="EMBL" id="AOM63473.1"/>
    </source>
</evidence>
<proteinExistence type="predicted"/>
<feature type="transmembrane region" description="Helical" evidence="1">
    <location>
        <begin position="54"/>
        <end position="76"/>
    </location>
</feature>
<reference evidence="2 3" key="1">
    <citation type="submission" date="2016-03" db="EMBL/GenBank/DDBJ databases">
        <title>Genome sequences of a Phycodnavirus, Heterosigma akashiwo virus strain 53.</title>
        <authorList>
            <person name="Ueki S."/>
            <person name="Ogura Y."/>
            <person name="Hayashi T."/>
        </authorList>
    </citation>
    <scope>NUCLEOTIDE SEQUENCE [LARGE SCALE GENOMIC DNA]</scope>
    <source>
        <strain evidence="2">HaV53</strain>
    </source>
</reference>
<keyword evidence="1" id="KW-1133">Transmembrane helix</keyword>
<evidence type="ECO:0000256" key="1">
    <source>
        <dbReference type="SAM" id="Phobius"/>
    </source>
</evidence>
<keyword evidence="1" id="KW-0812">Transmembrane</keyword>
<keyword evidence="3" id="KW-1185">Reference proteome</keyword>
<organismHost>
    <name type="scientific">Heterosigma akashiwo</name>
    <name type="common">Chromophytic alga</name>
    <name type="synonym">Heterosigma carterae</name>
    <dbReference type="NCBI Taxonomy" id="2829"/>
</organismHost>
<dbReference type="EMBL" id="KX008963">
    <property type="protein sequence ID" value="AOM63473.1"/>
    <property type="molecule type" value="Genomic_DNA"/>
</dbReference>
<sequence length="195" mass="22350">MDGINGTEEEKNEIINDDALKKRLVEVLESFERLTYAKHKKYTDCYNLYKSSDIITSIPAVIISAFTGALGFSSIFSCNPEASIAISSLNVFCAALLGISRFFRFNDMKGHARKTMVDYDKLFRHIYTELNMINGKNSESVKKIVKEIEKLYDDIANDSMPLPSYIQKRVYNIDEGETGFLKRRRDMKSERNVDV</sequence>
<feature type="transmembrane region" description="Helical" evidence="1">
    <location>
        <begin position="82"/>
        <end position="103"/>
    </location>
</feature>
<dbReference type="KEGG" id="vg:37618523"/>